<comment type="caution">
    <text evidence="2">The sequence shown here is derived from an EMBL/GenBank/DDBJ whole genome shotgun (WGS) entry which is preliminary data.</text>
</comment>
<proteinExistence type="predicted"/>
<sequence length="97" mass="11016">MQWKGVSTRKKAEFAKWAARAGLLNSDRVNLKRRAQPPQPAKPKPRLNKDTDPTPLWVLMLREAAEEAAKREILNAQIVEFLDRVGSMNTDGSFNSR</sequence>
<feature type="region of interest" description="Disordered" evidence="1">
    <location>
        <begin position="27"/>
        <end position="53"/>
    </location>
</feature>
<organism evidence="2 3">
    <name type="scientific">Asterophora parasitica</name>
    <dbReference type="NCBI Taxonomy" id="117018"/>
    <lineage>
        <taxon>Eukaryota</taxon>
        <taxon>Fungi</taxon>
        <taxon>Dikarya</taxon>
        <taxon>Basidiomycota</taxon>
        <taxon>Agaricomycotina</taxon>
        <taxon>Agaricomycetes</taxon>
        <taxon>Agaricomycetidae</taxon>
        <taxon>Agaricales</taxon>
        <taxon>Tricholomatineae</taxon>
        <taxon>Lyophyllaceae</taxon>
        <taxon>Asterophora</taxon>
    </lineage>
</organism>
<keyword evidence="3" id="KW-1185">Reference proteome</keyword>
<reference evidence="2" key="1">
    <citation type="submission" date="2020-07" db="EMBL/GenBank/DDBJ databases">
        <authorList>
            <person name="Nieuwenhuis M."/>
            <person name="Van De Peppel L.J.J."/>
        </authorList>
    </citation>
    <scope>NUCLEOTIDE SEQUENCE</scope>
    <source>
        <strain evidence="2">AP01</strain>
        <tissue evidence="2">Mycelium</tissue>
    </source>
</reference>
<accession>A0A9P7G1G0</accession>
<evidence type="ECO:0000313" key="2">
    <source>
        <dbReference type="EMBL" id="KAG5642144.1"/>
    </source>
</evidence>
<dbReference type="EMBL" id="JABCKV010000213">
    <property type="protein sequence ID" value="KAG5642144.1"/>
    <property type="molecule type" value="Genomic_DNA"/>
</dbReference>
<gene>
    <name evidence="2" type="ORF">DXG03_003574</name>
</gene>
<protein>
    <submittedName>
        <fullName evidence="2">Uncharacterized protein</fullName>
    </submittedName>
</protein>
<evidence type="ECO:0000256" key="1">
    <source>
        <dbReference type="SAM" id="MobiDB-lite"/>
    </source>
</evidence>
<name>A0A9P7G1G0_9AGAR</name>
<dbReference type="Proteomes" id="UP000775547">
    <property type="component" value="Unassembled WGS sequence"/>
</dbReference>
<reference evidence="2" key="2">
    <citation type="submission" date="2021-10" db="EMBL/GenBank/DDBJ databases">
        <title>Phylogenomics reveals ancestral predisposition of the termite-cultivated fungus Termitomyces towards a domesticated lifestyle.</title>
        <authorList>
            <person name="Auxier B."/>
            <person name="Grum-Grzhimaylo A."/>
            <person name="Cardenas M.E."/>
            <person name="Lodge J.D."/>
            <person name="Laessoe T."/>
            <person name="Pedersen O."/>
            <person name="Smith M.E."/>
            <person name="Kuyper T.W."/>
            <person name="Franco-Molano E.A."/>
            <person name="Baroni T.J."/>
            <person name="Aanen D.K."/>
        </authorList>
    </citation>
    <scope>NUCLEOTIDE SEQUENCE</scope>
    <source>
        <strain evidence="2">AP01</strain>
        <tissue evidence="2">Mycelium</tissue>
    </source>
</reference>
<evidence type="ECO:0000313" key="3">
    <source>
        <dbReference type="Proteomes" id="UP000775547"/>
    </source>
</evidence>
<dbReference type="AlphaFoldDB" id="A0A9P7G1G0"/>